<dbReference type="OrthoDB" id="10466691at2759"/>
<keyword evidence="2" id="KW-1185">Reference proteome</keyword>
<proteinExistence type="predicted"/>
<organism evidence="1 2">
    <name type="scientific">Trichonephila clavata</name>
    <name type="common">Joro spider</name>
    <name type="synonym">Nephila clavata</name>
    <dbReference type="NCBI Taxonomy" id="2740835"/>
    <lineage>
        <taxon>Eukaryota</taxon>
        <taxon>Metazoa</taxon>
        <taxon>Ecdysozoa</taxon>
        <taxon>Arthropoda</taxon>
        <taxon>Chelicerata</taxon>
        <taxon>Arachnida</taxon>
        <taxon>Araneae</taxon>
        <taxon>Araneomorphae</taxon>
        <taxon>Entelegynae</taxon>
        <taxon>Araneoidea</taxon>
        <taxon>Nephilidae</taxon>
        <taxon>Trichonephila</taxon>
    </lineage>
</organism>
<name>A0A8X6GPG6_TRICU</name>
<gene>
    <name evidence="1" type="primary">NCL1_32830</name>
    <name evidence="1" type="ORF">TNCT_655141</name>
</gene>
<reference evidence="1" key="1">
    <citation type="submission" date="2020-07" db="EMBL/GenBank/DDBJ databases">
        <title>Multicomponent nature underlies the extraordinary mechanical properties of spider dragline silk.</title>
        <authorList>
            <person name="Kono N."/>
            <person name="Nakamura H."/>
            <person name="Mori M."/>
            <person name="Yoshida Y."/>
            <person name="Ohtoshi R."/>
            <person name="Malay A.D."/>
            <person name="Moran D.A.P."/>
            <person name="Tomita M."/>
            <person name="Numata K."/>
            <person name="Arakawa K."/>
        </authorList>
    </citation>
    <scope>NUCLEOTIDE SEQUENCE</scope>
</reference>
<accession>A0A8X6GPG6</accession>
<comment type="caution">
    <text evidence="1">The sequence shown here is derived from an EMBL/GenBank/DDBJ whole genome shotgun (WGS) entry which is preliminary data.</text>
</comment>
<protein>
    <submittedName>
        <fullName evidence="1">Uncharacterized protein</fullName>
    </submittedName>
</protein>
<sequence>MVPKSERSRLLRSDLKHVLLLLLFLSGGCFVVGEVIDGVDGVELCAQIHHRVLDGTSEFFHKSLENLFLPPHGKDPETIYIFYSYRFPNFPEYITNANFSYWDIDRSGFDATAQTVIVLHGFKETGIAWLKV</sequence>
<evidence type="ECO:0000313" key="1">
    <source>
        <dbReference type="EMBL" id="GFR08477.1"/>
    </source>
</evidence>
<evidence type="ECO:0000313" key="2">
    <source>
        <dbReference type="Proteomes" id="UP000887116"/>
    </source>
</evidence>
<dbReference type="Proteomes" id="UP000887116">
    <property type="component" value="Unassembled WGS sequence"/>
</dbReference>
<dbReference type="EMBL" id="BMAO01026313">
    <property type="protein sequence ID" value="GFR08477.1"/>
    <property type="molecule type" value="Genomic_DNA"/>
</dbReference>
<dbReference type="AlphaFoldDB" id="A0A8X6GPG6"/>
<dbReference type="PROSITE" id="PS51257">
    <property type="entry name" value="PROKAR_LIPOPROTEIN"/>
    <property type="match status" value="1"/>
</dbReference>